<name>A0AAF0C298_9GAMM</name>
<dbReference type="RefSeq" id="WP_044835118.1">
    <property type="nucleotide sequence ID" value="NZ_CP059735.1"/>
</dbReference>
<reference evidence="1 2" key="1">
    <citation type="journal article" date="2015" name="Genome Announc.">
        <title>Draft Genome Sequences of Marine Isolates of Thalassomonas viridans and Thalassomonas actiniarum.</title>
        <authorList>
            <person name="Olonade I."/>
            <person name="van Zyl L.J."/>
            <person name="Trindade M."/>
        </authorList>
    </citation>
    <scope>NUCLEOTIDE SEQUENCE [LARGE SCALE GENOMIC DNA]</scope>
    <source>
        <strain evidence="1 2">A5K-106</strain>
    </source>
</reference>
<evidence type="ECO:0000313" key="1">
    <source>
        <dbReference type="EMBL" id="WDD97570.1"/>
    </source>
</evidence>
<dbReference type="KEGG" id="tact:SG35_019945"/>
<accession>A0AAF0C298</accession>
<sequence length="63" mass="6845">MSNLILPLNDNTLAKESNVLTHGRINEPVFINETNQASSVTNKAALALEVELDGEGNYILGYN</sequence>
<reference evidence="1 2" key="2">
    <citation type="journal article" date="2022" name="Mar. Drugs">
        <title>Bioassay-Guided Fractionation Leads to the Detection of Cholic Acid Generated by the Rare Thalassomonas sp.</title>
        <authorList>
            <person name="Pheiffer F."/>
            <person name="Schneider Y.K."/>
            <person name="Hansen E.H."/>
            <person name="Andersen J.H."/>
            <person name="Isaksson J."/>
            <person name="Busche T."/>
            <person name="R C."/>
            <person name="Kalinowski J."/>
            <person name="Zyl L.V."/>
            <person name="Trindade M."/>
        </authorList>
    </citation>
    <scope>NUCLEOTIDE SEQUENCE [LARGE SCALE GENOMIC DNA]</scope>
    <source>
        <strain evidence="1 2">A5K-106</strain>
    </source>
</reference>
<evidence type="ECO:0000313" key="2">
    <source>
        <dbReference type="Proteomes" id="UP000032568"/>
    </source>
</evidence>
<keyword evidence="2" id="KW-1185">Reference proteome</keyword>
<gene>
    <name evidence="1" type="ORF">SG35_019945</name>
</gene>
<organism evidence="1 2">
    <name type="scientific">Thalassomonas actiniarum</name>
    <dbReference type="NCBI Taxonomy" id="485447"/>
    <lineage>
        <taxon>Bacteria</taxon>
        <taxon>Pseudomonadati</taxon>
        <taxon>Pseudomonadota</taxon>
        <taxon>Gammaproteobacteria</taxon>
        <taxon>Alteromonadales</taxon>
        <taxon>Colwelliaceae</taxon>
        <taxon>Thalassomonas</taxon>
    </lineage>
</organism>
<dbReference type="Proteomes" id="UP000032568">
    <property type="component" value="Chromosome"/>
</dbReference>
<protein>
    <submittedName>
        <fullName evidence="1">Uncharacterized protein</fullName>
    </submittedName>
</protein>
<dbReference type="AlphaFoldDB" id="A0AAF0C298"/>
<dbReference type="EMBL" id="CP059735">
    <property type="protein sequence ID" value="WDD97570.1"/>
    <property type="molecule type" value="Genomic_DNA"/>
</dbReference>
<proteinExistence type="predicted"/>